<evidence type="ECO:0000313" key="1">
    <source>
        <dbReference type="EMBL" id="KAI0089310.1"/>
    </source>
</evidence>
<reference evidence="1" key="1">
    <citation type="journal article" date="2021" name="Environ. Microbiol.">
        <title>Gene family expansions and transcriptome signatures uncover fungal adaptations to wood decay.</title>
        <authorList>
            <person name="Hage H."/>
            <person name="Miyauchi S."/>
            <person name="Viragh M."/>
            <person name="Drula E."/>
            <person name="Min B."/>
            <person name="Chaduli D."/>
            <person name="Navarro D."/>
            <person name="Favel A."/>
            <person name="Norest M."/>
            <person name="Lesage-Meessen L."/>
            <person name="Balint B."/>
            <person name="Merenyi Z."/>
            <person name="de Eugenio L."/>
            <person name="Morin E."/>
            <person name="Martinez A.T."/>
            <person name="Baldrian P."/>
            <person name="Stursova M."/>
            <person name="Martinez M.J."/>
            <person name="Novotny C."/>
            <person name="Magnuson J.K."/>
            <person name="Spatafora J.W."/>
            <person name="Maurice S."/>
            <person name="Pangilinan J."/>
            <person name="Andreopoulos W."/>
            <person name="LaButti K."/>
            <person name="Hundley H."/>
            <person name="Na H."/>
            <person name="Kuo A."/>
            <person name="Barry K."/>
            <person name="Lipzen A."/>
            <person name="Henrissat B."/>
            <person name="Riley R."/>
            <person name="Ahrendt S."/>
            <person name="Nagy L.G."/>
            <person name="Grigoriev I.V."/>
            <person name="Martin F."/>
            <person name="Rosso M.N."/>
        </authorList>
    </citation>
    <scope>NUCLEOTIDE SEQUENCE</scope>
    <source>
        <strain evidence="1">CBS 384.51</strain>
    </source>
</reference>
<gene>
    <name evidence="1" type="ORF">BDY19DRAFT_137059</name>
</gene>
<accession>A0ACB8U4W0</accession>
<keyword evidence="2" id="KW-1185">Reference proteome</keyword>
<name>A0ACB8U4W0_9APHY</name>
<dbReference type="EMBL" id="MU274911">
    <property type="protein sequence ID" value="KAI0089310.1"/>
    <property type="molecule type" value="Genomic_DNA"/>
</dbReference>
<sequence>MPSIQVDDDGSVLHYEDTGPPSDDSKDYLTVVFLHGLGINGNIFSRVLPLASSYQARFVVVTSRGYAGSSEFRLEDIEALKSGDKEAQAAVVSGLGQELARFLSRFIQTHGGPKTSVKNGKRVGGIAVVAWSLGCITLSSFLSHAPQYNEQLREHLGQYLRTVVAYDTALSGYGIPPPPDFSLSPFGADTSPDERFKVFMYYASIYQTPVLDLQDVSIPYLLKRTETKQATLQQISREDFDAVVDRHAFDTWVLFNRARPILQEAIVRAYFHPEGIWPEVDVKVFWVDSGSWGMLWGAKWLADRVSSWTQDMRKLDLVQLENANHFMHWDEPERFTRVLMDHLV</sequence>
<organism evidence="1 2">
    <name type="scientific">Irpex rosettiformis</name>
    <dbReference type="NCBI Taxonomy" id="378272"/>
    <lineage>
        <taxon>Eukaryota</taxon>
        <taxon>Fungi</taxon>
        <taxon>Dikarya</taxon>
        <taxon>Basidiomycota</taxon>
        <taxon>Agaricomycotina</taxon>
        <taxon>Agaricomycetes</taxon>
        <taxon>Polyporales</taxon>
        <taxon>Irpicaceae</taxon>
        <taxon>Irpex</taxon>
    </lineage>
</organism>
<comment type="caution">
    <text evidence="1">The sequence shown here is derived from an EMBL/GenBank/DDBJ whole genome shotgun (WGS) entry which is preliminary data.</text>
</comment>
<keyword evidence="1" id="KW-0378">Hydrolase</keyword>
<proteinExistence type="predicted"/>
<evidence type="ECO:0000313" key="2">
    <source>
        <dbReference type="Proteomes" id="UP001055072"/>
    </source>
</evidence>
<dbReference type="Proteomes" id="UP001055072">
    <property type="component" value="Unassembled WGS sequence"/>
</dbReference>
<protein>
    <submittedName>
        <fullName evidence="1">Alpha/Beta hydrolase protein</fullName>
    </submittedName>
</protein>